<dbReference type="Proteomes" id="UP000808388">
    <property type="component" value="Unassembled WGS sequence"/>
</dbReference>
<comment type="caution">
    <text evidence="1">The sequence shown here is derived from an EMBL/GenBank/DDBJ whole genome shotgun (WGS) entry which is preliminary data.</text>
</comment>
<name>A0A9D6QVG2_9BACT</name>
<dbReference type="EMBL" id="JACQCQ010000006">
    <property type="protein sequence ID" value="MBI3627415.1"/>
    <property type="molecule type" value="Genomic_DNA"/>
</dbReference>
<dbReference type="AlphaFoldDB" id="A0A9D6QVG2"/>
<accession>A0A9D6QVG2</accession>
<protein>
    <submittedName>
        <fullName evidence="1">Uncharacterized protein</fullName>
    </submittedName>
</protein>
<organism evidence="1 2">
    <name type="scientific">Candidatus Sungiibacteriota bacterium</name>
    <dbReference type="NCBI Taxonomy" id="2750080"/>
    <lineage>
        <taxon>Bacteria</taxon>
        <taxon>Candidatus Sungiibacteriota</taxon>
    </lineage>
</organism>
<evidence type="ECO:0000313" key="1">
    <source>
        <dbReference type="EMBL" id="MBI3627415.1"/>
    </source>
</evidence>
<reference evidence="1" key="1">
    <citation type="submission" date="2020-07" db="EMBL/GenBank/DDBJ databases">
        <title>Huge and variable diversity of episymbiotic CPR bacteria and DPANN archaea in groundwater ecosystems.</title>
        <authorList>
            <person name="He C.Y."/>
            <person name="Keren R."/>
            <person name="Whittaker M."/>
            <person name="Farag I.F."/>
            <person name="Doudna J."/>
            <person name="Cate J.H.D."/>
            <person name="Banfield J.F."/>
        </authorList>
    </citation>
    <scope>NUCLEOTIDE SEQUENCE</scope>
    <source>
        <strain evidence="1">NC_groundwater_972_Pr1_S-0.2um_49_27</strain>
    </source>
</reference>
<evidence type="ECO:0000313" key="2">
    <source>
        <dbReference type="Proteomes" id="UP000808388"/>
    </source>
</evidence>
<gene>
    <name evidence="1" type="ORF">HY220_01510</name>
</gene>
<proteinExistence type="predicted"/>
<sequence>MLGLELVVPSVSLAQEQGGLPGTGDQVLQEINNNLPASGVVDSGVDSGITSFLKGFIPGAGCVNGGDIANIAQGAIGGAVKDGVSAVLAKVGGVEGAKKYAQDQLRGLFKTEIKQDISQSSVVNTAQSQASSDALDKASTDFANKAVEETETAGTSGSVAVGQFMTEDASQTADTVASNVGSYADEVFDYGGTEVVDTAGVITGIPVHDLLLSISESVAHAKTDTILTKILGENTKTEKDVAALVKKEYCLDSIATALERQVIRLAHDMVIRWILTGNFGAPQFVQSFTADPKKIAENAARIFVSQITGINFCNYFPPIVGPALFSNNISISLACNVANPQLALYTQFYSPYTGNYPISDWIAAQSPNRDYVQTVINAQDAKAAYETAAVNAWRTQTIANNGFYGQQNANGSIVTPGSIVAEPLKSLIQSNDRQRDLVNEIGQAIASIVNTAVGQMINKGLGNIFQR</sequence>